<dbReference type="RefSeq" id="WP_185295126.1">
    <property type="nucleotide sequence ID" value="NZ_AP023287.1"/>
</dbReference>
<evidence type="ECO:0000256" key="1">
    <source>
        <dbReference type="ARBA" id="ARBA00023125"/>
    </source>
</evidence>
<dbReference type="PANTHER" id="PTHR30055:SF235">
    <property type="entry name" value="TRANSCRIPTIONAL REGULATORY PROTEIN"/>
    <property type="match status" value="1"/>
</dbReference>
<accession>A0A6S6P1B9</accession>
<gene>
    <name evidence="4" type="ORF">NIIDNTM18_15570</name>
</gene>
<dbReference type="InterPro" id="IPR036271">
    <property type="entry name" value="Tet_transcr_reg_TetR-rel_C_sf"/>
</dbReference>
<evidence type="ECO:0000259" key="3">
    <source>
        <dbReference type="PROSITE" id="PS50977"/>
    </source>
</evidence>
<keyword evidence="1 2" id="KW-0238">DNA-binding</keyword>
<dbReference type="EMBL" id="AP023287">
    <property type="protein sequence ID" value="BCI52279.1"/>
    <property type="molecule type" value="Genomic_DNA"/>
</dbReference>
<feature type="DNA-binding region" description="H-T-H motif" evidence="2">
    <location>
        <begin position="32"/>
        <end position="51"/>
    </location>
</feature>
<dbReference type="PANTHER" id="PTHR30055">
    <property type="entry name" value="HTH-TYPE TRANSCRIPTIONAL REGULATOR RUTR"/>
    <property type="match status" value="1"/>
</dbReference>
<dbReference type="Pfam" id="PF17920">
    <property type="entry name" value="TetR_C_16"/>
    <property type="match status" value="1"/>
</dbReference>
<dbReference type="PROSITE" id="PS50977">
    <property type="entry name" value="HTH_TETR_2"/>
    <property type="match status" value="1"/>
</dbReference>
<reference evidence="4 5" key="1">
    <citation type="submission" date="2020-07" db="EMBL/GenBank/DDBJ databases">
        <title>Complete genome sequence of Mycolicibacterium litorale like strain isolated from cardiac implantable electronic device infection.</title>
        <authorList>
            <person name="Fukano H."/>
            <person name="Miyama H."/>
            <person name="Hoshino Y."/>
        </authorList>
    </citation>
    <scope>NUCLEOTIDE SEQUENCE [LARGE SCALE GENOMIC DNA]</scope>
    <source>
        <strain evidence="4 5">NIIDNTM18</strain>
    </source>
</reference>
<dbReference type="GO" id="GO:0000976">
    <property type="term" value="F:transcription cis-regulatory region binding"/>
    <property type="evidence" value="ECO:0007669"/>
    <property type="project" value="TreeGrafter"/>
</dbReference>
<dbReference type="InterPro" id="IPR050109">
    <property type="entry name" value="HTH-type_TetR-like_transc_reg"/>
</dbReference>
<evidence type="ECO:0000256" key="2">
    <source>
        <dbReference type="PROSITE-ProRule" id="PRU00335"/>
    </source>
</evidence>
<name>A0A6S6P1B9_9MYCO</name>
<dbReference type="GO" id="GO:0003700">
    <property type="term" value="F:DNA-binding transcription factor activity"/>
    <property type="evidence" value="ECO:0007669"/>
    <property type="project" value="TreeGrafter"/>
</dbReference>
<dbReference type="SUPFAM" id="SSF48498">
    <property type="entry name" value="Tetracyclin repressor-like, C-terminal domain"/>
    <property type="match status" value="1"/>
</dbReference>
<dbReference type="Proteomes" id="UP000515734">
    <property type="component" value="Chromosome"/>
</dbReference>
<protein>
    <submittedName>
        <fullName evidence="4">TetR family transcriptional regulator</fullName>
    </submittedName>
</protein>
<dbReference type="InterPro" id="IPR009057">
    <property type="entry name" value="Homeodomain-like_sf"/>
</dbReference>
<feature type="domain" description="HTH tetR-type" evidence="3">
    <location>
        <begin position="9"/>
        <end position="69"/>
    </location>
</feature>
<evidence type="ECO:0000313" key="5">
    <source>
        <dbReference type="Proteomes" id="UP000515734"/>
    </source>
</evidence>
<dbReference type="Pfam" id="PF00440">
    <property type="entry name" value="TetR_N"/>
    <property type="match status" value="1"/>
</dbReference>
<organism evidence="4 5">
    <name type="scientific">Mycolicibacterium litorale</name>
    <dbReference type="NCBI Taxonomy" id="758802"/>
    <lineage>
        <taxon>Bacteria</taxon>
        <taxon>Bacillati</taxon>
        <taxon>Actinomycetota</taxon>
        <taxon>Actinomycetes</taxon>
        <taxon>Mycobacteriales</taxon>
        <taxon>Mycobacteriaceae</taxon>
        <taxon>Mycolicibacterium</taxon>
    </lineage>
</organism>
<dbReference type="Gene3D" id="1.10.10.60">
    <property type="entry name" value="Homeodomain-like"/>
    <property type="match status" value="1"/>
</dbReference>
<dbReference type="InterPro" id="IPR041678">
    <property type="entry name" value="TetR_C_16"/>
</dbReference>
<sequence length="188" mass="19778">MSARPRDAETTRSSILIAARTQFGDRGFERTTIRSIASAAGVDPALVMHYFGTKAQLFAEAAEFDIAFPDLSDVAPDRVADVLIPLFVAVWGPQGPLLPLLRAATTNGAAADALLSVFTDKVTPALSAVAPDRAAERAALVGSQLLGIAVARNILALPPLADMDDEALVAWLRPVLAHYLSDTAPAHP</sequence>
<dbReference type="PRINTS" id="PR00455">
    <property type="entry name" value="HTHTETR"/>
</dbReference>
<evidence type="ECO:0000313" key="4">
    <source>
        <dbReference type="EMBL" id="BCI52279.1"/>
    </source>
</evidence>
<proteinExistence type="predicted"/>
<dbReference type="InterPro" id="IPR001647">
    <property type="entry name" value="HTH_TetR"/>
</dbReference>
<dbReference type="AlphaFoldDB" id="A0A6S6P1B9"/>
<dbReference type="Gene3D" id="1.10.357.10">
    <property type="entry name" value="Tetracycline Repressor, domain 2"/>
    <property type="match status" value="1"/>
</dbReference>
<dbReference type="SUPFAM" id="SSF46689">
    <property type="entry name" value="Homeodomain-like"/>
    <property type="match status" value="1"/>
</dbReference>